<keyword evidence="4" id="KW-0560">Oxidoreductase</keyword>
<dbReference type="GO" id="GO:0010345">
    <property type="term" value="P:suberin biosynthetic process"/>
    <property type="evidence" value="ECO:0007669"/>
    <property type="project" value="TreeGrafter"/>
</dbReference>
<dbReference type="EC" id="1.2.1.84" evidence="4"/>
<evidence type="ECO:0000259" key="6">
    <source>
        <dbReference type="Pfam" id="PF03015"/>
    </source>
</evidence>
<feature type="domain" description="Thioester reductase (TE)" evidence="7">
    <location>
        <begin position="169"/>
        <end position="340"/>
    </location>
</feature>
<evidence type="ECO:0000313" key="8">
    <source>
        <dbReference type="EMBL" id="KAF8692714.1"/>
    </source>
</evidence>
<dbReference type="InterPro" id="IPR033640">
    <property type="entry name" value="FAR_C"/>
</dbReference>
<keyword evidence="4" id="KW-0521">NADP</keyword>
<dbReference type="PANTHER" id="PTHR11011">
    <property type="entry name" value="MALE STERILITY PROTEIN 2-RELATED"/>
    <property type="match status" value="1"/>
</dbReference>
<accession>A0A835EHI0</accession>
<evidence type="ECO:0000256" key="2">
    <source>
        <dbReference type="ARBA" id="ARBA00022516"/>
    </source>
</evidence>
<reference evidence="8" key="1">
    <citation type="submission" date="2020-07" db="EMBL/GenBank/DDBJ databases">
        <title>Genome sequence and genetic diversity analysis of an under-domesticated orphan crop, white fonio (Digitaria exilis).</title>
        <authorList>
            <person name="Bennetzen J.L."/>
            <person name="Chen S."/>
            <person name="Ma X."/>
            <person name="Wang X."/>
            <person name="Yssel A.E.J."/>
            <person name="Chaluvadi S.R."/>
            <person name="Johnson M."/>
            <person name="Gangashetty P."/>
            <person name="Hamidou F."/>
            <person name="Sanogo M.D."/>
            <person name="Zwaenepoel A."/>
            <person name="Wallace J."/>
            <person name="Van De Peer Y."/>
            <person name="Van Deynze A."/>
        </authorList>
    </citation>
    <scope>NUCLEOTIDE SEQUENCE</scope>
    <source>
        <tissue evidence="8">Leaves</tissue>
    </source>
</reference>
<evidence type="ECO:0000256" key="3">
    <source>
        <dbReference type="ARBA" id="ARBA00023098"/>
    </source>
</evidence>
<organism evidence="8 9">
    <name type="scientific">Digitaria exilis</name>
    <dbReference type="NCBI Taxonomy" id="1010633"/>
    <lineage>
        <taxon>Eukaryota</taxon>
        <taxon>Viridiplantae</taxon>
        <taxon>Streptophyta</taxon>
        <taxon>Embryophyta</taxon>
        <taxon>Tracheophyta</taxon>
        <taxon>Spermatophyta</taxon>
        <taxon>Magnoliopsida</taxon>
        <taxon>Liliopsida</taxon>
        <taxon>Poales</taxon>
        <taxon>Poaceae</taxon>
        <taxon>PACMAD clade</taxon>
        <taxon>Panicoideae</taxon>
        <taxon>Panicodae</taxon>
        <taxon>Paniceae</taxon>
        <taxon>Anthephorinae</taxon>
        <taxon>Digitaria</taxon>
    </lineage>
</organism>
<dbReference type="Proteomes" id="UP000636709">
    <property type="component" value="Unassembled WGS sequence"/>
</dbReference>
<dbReference type="InterPro" id="IPR036291">
    <property type="entry name" value="NAD(P)-bd_dom_sf"/>
</dbReference>
<feature type="domain" description="Thioester reductase (TE)" evidence="7">
    <location>
        <begin position="83"/>
        <end position="166"/>
    </location>
</feature>
<gene>
    <name evidence="8" type="ORF">HU200_039550</name>
</gene>
<dbReference type="CDD" id="cd09071">
    <property type="entry name" value="FAR_C"/>
    <property type="match status" value="1"/>
</dbReference>
<proteinExistence type="inferred from homology"/>
<evidence type="ECO:0000256" key="1">
    <source>
        <dbReference type="ARBA" id="ARBA00005928"/>
    </source>
</evidence>
<evidence type="ECO:0000313" key="9">
    <source>
        <dbReference type="Proteomes" id="UP000636709"/>
    </source>
</evidence>
<keyword evidence="9" id="KW-1185">Reference proteome</keyword>
<dbReference type="OrthoDB" id="429813at2759"/>
<comment type="function">
    <text evidence="4">Catalyzes the reduction of fatty acyl-CoA to fatty alcohols.</text>
</comment>
<dbReference type="EMBL" id="JACEFO010001934">
    <property type="protein sequence ID" value="KAF8692714.1"/>
    <property type="molecule type" value="Genomic_DNA"/>
</dbReference>
<dbReference type="GO" id="GO:0102965">
    <property type="term" value="F:alcohol-forming long-chain fatty acyl-CoA reductase activity"/>
    <property type="evidence" value="ECO:0007669"/>
    <property type="project" value="UniProtKB-EC"/>
</dbReference>
<feature type="region of interest" description="Disordered" evidence="5">
    <location>
        <begin position="347"/>
        <end position="369"/>
    </location>
</feature>
<dbReference type="Pfam" id="PF07993">
    <property type="entry name" value="NAD_binding_4"/>
    <property type="match status" value="2"/>
</dbReference>
<protein>
    <recommendedName>
        <fullName evidence="4">Fatty acyl-CoA reductase</fullName>
        <ecNumber evidence="4">1.2.1.84</ecNumber>
    </recommendedName>
</protein>
<evidence type="ECO:0000256" key="5">
    <source>
        <dbReference type="SAM" id="MobiDB-lite"/>
    </source>
</evidence>
<name>A0A835EHI0_9POAL</name>
<comment type="similarity">
    <text evidence="1 4">Belongs to the fatty acyl-CoA reductase family.</text>
</comment>
<dbReference type="AlphaFoldDB" id="A0A835EHI0"/>
<dbReference type="PANTHER" id="PTHR11011:SF44">
    <property type="entry name" value="FATTY ACYL-COA REDUCTASE"/>
    <property type="match status" value="1"/>
</dbReference>
<dbReference type="InterPro" id="IPR026055">
    <property type="entry name" value="FAR"/>
</dbReference>
<dbReference type="InterPro" id="IPR013120">
    <property type="entry name" value="FAR_NAD-bd"/>
</dbReference>
<feature type="domain" description="Fatty acyl-CoA reductase C-terminal" evidence="6">
    <location>
        <begin position="426"/>
        <end position="522"/>
    </location>
</feature>
<dbReference type="SUPFAM" id="SSF51735">
    <property type="entry name" value="NAD(P)-binding Rossmann-fold domains"/>
    <property type="match status" value="1"/>
</dbReference>
<keyword evidence="3 4" id="KW-0443">Lipid metabolism</keyword>
<evidence type="ECO:0000256" key="4">
    <source>
        <dbReference type="RuleBase" id="RU363097"/>
    </source>
</evidence>
<comment type="caution">
    <text evidence="8">The sequence shown here is derived from an EMBL/GenBank/DDBJ whole genome shotgun (WGS) entry which is preliminary data.</text>
</comment>
<sequence length="522" mass="58329">MVGAMEETRIPGYFKNKGILVTGSTGFLGKSKHPRMLHEKDQQTKMKTRKKISKLVAAAACMHCDCARLHLFVMCSVIVCLDAVLVEKILRVQPDVKRVYLPVRAPDAESAKKRVETEVIGKELFGLLRETHGKGFQSFIEEKVVPLAGDIIHENFGVEGAQLAEMTPYVVGERQGVIQERPFKLGETLREDEPELRLDIDAELRLAMDYQRQLAGDDAEQKNERKAMKELGLARARGFGWPNTYVFTKALGEMALAQQQQEQPELAGVPVVIVRPSIITSIQRDPLPGWIEGTRTIDAILIGYAKQSLSCFLADLDLTMDVVSSLLYQAIPGDMVVNAMMAAAAAHASSPPEKPQPPPPQPQPPTVYHATSSLRNPAPYAVLYRTGLRYFSDFPRVGPDGRPVRARRVHFFATVAAFTAYMVLRYRLPLELLRLLNVLCCGLLSGLCADLGRKYDFVMRLVDLYGPFALFRGIFDDANVERLRLAMAAGDRAEFNFDPKTVDWDDYFYGVHIPGVMKYVLK</sequence>
<dbReference type="Pfam" id="PF03015">
    <property type="entry name" value="Sterile"/>
    <property type="match status" value="1"/>
</dbReference>
<dbReference type="GO" id="GO:0035336">
    <property type="term" value="P:long-chain fatty-acyl-CoA metabolic process"/>
    <property type="evidence" value="ECO:0007669"/>
    <property type="project" value="TreeGrafter"/>
</dbReference>
<dbReference type="Gene3D" id="3.40.50.720">
    <property type="entry name" value="NAD(P)-binding Rossmann-like Domain"/>
    <property type="match status" value="2"/>
</dbReference>
<comment type="catalytic activity">
    <reaction evidence="4">
        <text>a long-chain fatty acyl-CoA + 2 NADPH + 2 H(+) = a long-chain primary fatty alcohol + 2 NADP(+) + CoA</text>
        <dbReference type="Rhea" id="RHEA:52716"/>
        <dbReference type="ChEBI" id="CHEBI:15378"/>
        <dbReference type="ChEBI" id="CHEBI:57287"/>
        <dbReference type="ChEBI" id="CHEBI:57783"/>
        <dbReference type="ChEBI" id="CHEBI:58349"/>
        <dbReference type="ChEBI" id="CHEBI:77396"/>
        <dbReference type="ChEBI" id="CHEBI:83139"/>
        <dbReference type="EC" id="1.2.1.84"/>
    </reaction>
</comment>
<dbReference type="GO" id="GO:0080019">
    <property type="term" value="F:alcohol-forming very long-chain fatty acyl-CoA reductase activity"/>
    <property type="evidence" value="ECO:0007669"/>
    <property type="project" value="InterPro"/>
</dbReference>
<feature type="compositionally biased region" description="Pro residues" evidence="5">
    <location>
        <begin position="352"/>
        <end position="365"/>
    </location>
</feature>
<evidence type="ECO:0000259" key="7">
    <source>
        <dbReference type="Pfam" id="PF07993"/>
    </source>
</evidence>
<keyword evidence="2 4" id="KW-0444">Lipid biosynthesis</keyword>